<protein>
    <submittedName>
        <fullName evidence="2">DsbA family protein</fullName>
    </submittedName>
</protein>
<dbReference type="Gene3D" id="3.40.30.10">
    <property type="entry name" value="Glutaredoxin"/>
    <property type="match status" value="1"/>
</dbReference>
<comment type="caution">
    <text evidence="2">The sequence shown here is derived from an EMBL/GenBank/DDBJ whole genome shotgun (WGS) entry which is preliminary data.</text>
</comment>
<feature type="domain" description="DSBA-like thioredoxin" evidence="1">
    <location>
        <begin position="3"/>
        <end position="207"/>
    </location>
</feature>
<keyword evidence="3" id="KW-1185">Reference proteome</keyword>
<dbReference type="RefSeq" id="WP_255891033.1">
    <property type="nucleotide sequence ID" value="NZ_JAFMZM010000004.1"/>
</dbReference>
<sequence>MKIEIWSDVVCPWCYIGKRRIENALAEFGHAEEVEVHWRSYQLDPGAPTEPTEDTTTMLARKYGQSPAGAKQMQDRVEAVAAEEGLIYRLSETLHLNTVDAHRLIHLAHEQGGNELQGRVKEALLKAYFTEARNVADHEVLREVAVAAGVDASRVDEVLAGTEFTAAVHADIEQAQAYGASGVPFFVIDEKYGVSGAQPTEVFTQVLERAWSEAHPRIEVLAAGSDGGQECGPDGCAI</sequence>
<dbReference type="PANTHER" id="PTHR13887">
    <property type="entry name" value="GLUTATHIONE S-TRANSFERASE KAPPA"/>
    <property type="match status" value="1"/>
</dbReference>
<dbReference type="SUPFAM" id="SSF52833">
    <property type="entry name" value="Thioredoxin-like"/>
    <property type="match status" value="1"/>
</dbReference>
<reference evidence="3" key="1">
    <citation type="journal article" date="2019" name="Int. J. Syst. Evol. Microbiol.">
        <title>The Global Catalogue of Microorganisms (GCM) 10K type strain sequencing project: providing services to taxonomists for standard genome sequencing and annotation.</title>
        <authorList>
            <consortium name="The Broad Institute Genomics Platform"/>
            <consortium name="The Broad Institute Genome Sequencing Center for Infectious Disease"/>
            <person name="Wu L."/>
            <person name="Ma J."/>
        </authorList>
    </citation>
    <scope>NUCLEOTIDE SEQUENCE [LARGE SCALE GENOMIC DNA]</scope>
    <source>
        <strain evidence="3">FCH27</strain>
    </source>
</reference>
<evidence type="ECO:0000313" key="2">
    <source>
        <dbReference type="EMBL" id="MFC7361443.1"/>
    </source>
</evidence>
<proteinExistence type="predicted"/>
<dbReference type="CDD" id="cd03024">
    <property type="entry name" value="DsbA_FrnE"/>
    <property type="match status" value="1"/>
</dbReference>
<accession>A0ABW2N3A3</accession>
<dbReference type="InterPro" id="IPR001853">
    <property type="entry name" value="DSBA-like_thioredoxin_dom"/>
</dbReference>
<dbReference type="EMBL" id="JBHTCH010000017">
    <property type="protein sequence ID" value="MFC7361443.1"/>
    <property type="molecule type" value="Genomic_DNA"/>
</dbReference>
<name>A0ABW2N3A3_9ACTN</name>
<organism evidence="2 3">
    <name type="scientific">Nocardioides astragali</name>
    <dbReference type="NCBI Taxonomy" id="1776736"/>
    <lineage>
        <taxon>Bacteria</taxon>
        <taxon>Bacillati</taxon>
        <taxon>Actinomycetota</taxon>
        <taxon>Actinomycetes</taxon>
        <taxon>Propionibacteriales</taxon>
        <taxon>Nocardioidaceae</taxon>
        <taxon>Nocardioides</taxon>
    </lineage>
</organism>
<gene>
    <name evidence="2" type="ORF">ACFQO6_14300</name>
</gene>
<evidence type="ECO:0000313" key="3">
    <source>
        <dbReference type="Proteomes" id="UP001596524"/>
    </source>
</evidence>
<dbReference type="PANTHER" id="PTHR13887:SF41">
    <property type="entry name" value="THIOREDOXIN SUPERFAMILY PROTEIN"/>
    <property type="match status" value="1"/>
</dbReference>
<dbReference type="Proteomes" id="UP001596524">
    <property type="component" value="Unassembled WGS sequence"/>
</dbReference>
<dbReference type="Pfam" id="PF01323">
    <property type="entry name" value="DSBA"/>
    <property type="match status" value="1"/>
</dbReference>
<evidence type="ECO:0000259" key="1">
    <source>
        <dbReference type="Pfam" id="PF01323"/>
    </source>
</evidence>
<dbReference type="InterPro" id="IPR036249">
    <property type="entry name" value="Thioredoxin-like_sf"/>
</dbReference>